<dbReference type="Pfam" id="PF06580">
    <property type="entry name" value="His_kinase"/>
    <property type="match status" value="1"/>
</dbReference>
<dbReference type="Gene3D" id="3.30.565.10">
    <property type="entry name" value="Histidine kinase-like ATPase, C-terminal domain"/>
    <property type="match status" value="1"/>
</dbReference>
<feature type="transmembrane region" description="Helical" evidence="1">
    <location>
        <begin position="71"/>
        <end position="92"/>
    </location>
</feature>
<dbReference type="SUPFAM" id="SSF55874">
    <property type="entry name" value="ATPase domain of HSP90 chaperone/DNA topoisomerase II/histidine kinase"/>
    <property type="match status" value="1"/>
</dbReference>
<keyword evidence="3" id="KW-0808">Transferase</keyword>
<keyword evidence="4" id="KW-1185">Reference proteome</keyword>
<evidence type="ECO:0000313" key="4">
    <source>
        <dbReference type="Proteomes" id="UP001595533"/>
    </source>
</evidence>
<dbReference type="EC" id="2.7.13.3" evidence="3"/>
<dbReference type="InterPro" id="IPR010559">
    <property type="entry name" value="Sig_transdc_His_kin_internal"/>
</dbReference>
<feature type="transmembrane region" description="Helical" evidence="1">
    <location>
        <begin position="7"/>
        <end position="26"/>
    </location>
</feature>
<feature type="domain" description="Signal transduction histidine kinase internal region" evidence="2">
    <location>
        <begin position="157"/>
        <end position="236"/>
    </location>
</feature>
<evidence type="ECO:0000259" key="2">
    <source>
        <dbReference type="Pfam" id="PF06580"/>
    </source>
</evidence>
<sequence>MRTGTLFWIVNTAGWFTFLLLTGVFFGWMSGQLNQNTLVLQMTAFMYYLPASGLLRHLIHRLGWFEQQKHGWLMLQLLLITFLLALTGQFIVSMVMMYGLNMMNWAAYSVPILLMTTVQNWIVLCLWTLLYLVLKQFRINRRQRIRELELERSVKEAELMALKAQLNPHFIFNCLNNMRALALDDGPTTRQMITHLSEILKYSFQYEQQTQVTVEREIQHVNNYLALEAIHFEQRLQTNIEVEPAVAHTMIPPLSVQLLVENAIKHGISLLPGGGELSICVDQHDNQLRIRVGNHGRIQPDNDSTGIGLNNLRQRLQLLYGTDAQFQLEQVKDNWVAATITMPLENNQHE</sequence>
<keyword evidence="3" id="KW-0418">Kinase</keyword>
<dbReference type="GO" id="GO:0004673">
    <property type="term" value="F:protein histidine kinase activity"/>
    <property type="evidence" value="ECO:0007669"/>
    <property type="project" value="UniProtKB-EC"/>
</dbReference>
<comment type="caution">
    <text evidence="3">The sequence shown here is derived from an EMBL/GenBank/DDBJ whole genome shotgun (WGS) entry which is preliminary data.</text>
</comment>
<protein>
    <submittedName>
        <fullName evidence="3">Sensor histidine kinase</fullName>
        <ecNumber evidence="3">2.7.13.3</ecNumber>
    </submittedName>
</protein>
<organism evidence="3 4">
    <name type="scientific">Marinicella sediminis</name>
    <dbReference type="NCBI Taxonomy" id="1792834"/>
    <lineage>
        <taxon>Bacteria</taxon>
        <taxon>Pseudomonadati</taxon>
        <taxon>Pseudomonadota</taxon>
        <taxon>Gammaproteobacteria</taxon>
        <taxon>Lysobacterales</taxon>
        <taxon>Marinicellaceae</taxon>
        <taxon>Marinicella</taxon>
    </lineage>
</organism>
<dbReference type="InterPro" id="IPR036890">
    <property type="entry name" value="HATPase_C_sf"/>
</dbReference>
<dbReference type="InterPro" id="IPR050640">
    <property type="entry name" value="Bact_2-comp_sensor_kinase"/>
</dbReference>
<evidence type="ECO:0000313" key="3">
    <source>
        <dbReference type="EMBL" id="MFC3195846.1"/>
    </source>
</evidence>
<feature type="transmembrane region" description="Helical" evidence="1">
    <location>
        <begin position="112"/>
        <end position="134"/>
    </location>
</feature>
<name>A0ABV7JID7_9GAMM</name>
<gene>
    <name evidence="3" type="ORF">ACFODZ_16445</name>
</gene>
<dbReference type="RefSeq" id="WP_157893031.1">
    <property type="nucleotide sequence ID" value="NZ_JBHRTS010000010.1"/>
</dbReference>
<accession>A0ABV7JID7</accession>
<dbReference type="EMBL" id="JBHRTS010000010">
    <property type="protein sequence ID" value="MFC3195846.1"/>
    <property type="molecule type" value="Genomic_DNA"/>
</dbReference>
<keyword evidence="1" id="KW-1133">Transmembrane helix</keyword>
<proteinExistence type="predicted"/>
<dbReference type="PANTHER" id="PTHR34220">
    <property type="entry name" value="SENSOR HISTIDINE KINASE YPDA"/>
    <property type="match status" value="1"/>
</dbReference>
<keyword evidence="1" id="KW-0472">Membrane</keyword>
<dbReference type="PANTHER" id="PTHR34220:SF7">
    <property type="entry name" value="SENSOR HISTIDINE KINASE YPDA"/>
    <property type="match status" value="1"/>
</dbReference>
<reference evidence="4" key="1">
    <citation type="journal article" date="2019" name="Int. J. Syst. Evol. Microbiol.">
        <title>The Global Catalogue of Microorganisms (GCM) 10K type strain sequencing project: providing services to taxonomists for standard genome sequencing and annotation.</title>
        <authorList>
            <consortium name="The Broad Institute Genomics Platform"/>
            <consortium name="The Broad Institute Genome Sequencing Center for Infectious Disease"/>
            <person name="Wu L."/>
            <person name="Ma J."/>
        </authorList>
    </citation>
    <scope>NUCLEOTIDE SEQUENCE [LARGE SCALE GENOMIC DNA]</scope>
    <source>
        <strain evidence="4">KCTC 42953</strain>
    </source>
</reference>
<keyword evidence="1" id="KW-0812">Transmembrane</keyword>
<evidence type="ECO:0000256" key="1">
    <source>
        <dbReference type="SAM" id="Phobius"/>
    </source>
</evidence>
<dbReference type="Proteomes" id="UP001595533">
    <property type="component" value="Unassembled WGS sequence"/>
</dbReference>
<feature type="transmembrane region" description="Helical" evidence="1">
    <location>
        <begin position="38"/>
        <end position="59"/>
    </location>
</feature>